<proteinExistence type="predicted"/>
<accession>A0A7W7EN73</accession>
<dbReference type="RefSeq" id="WP_028755311.1">
    <property type="nucleotide sequence ID" value="NZ_JACIIG010000036.1"/>
</dbReference>
<feature type="domain" description="Prohead serine protease" evidence="4">
    <location>
        <begin position="11"/>
        <end position="159"/>
    </location>
</feature>
<evidence type="ECO:0000256" key="1">
    <source>
        <dbReference type="ARBA" id="ARBA00022612"/>
    </source>
</evidence>
<dbReference type="InterPro" id="IPR054613">
    <property type="entry name" value="Peptidase_S78_dom"/>
</dbReference>
<dbReference type="Pfam" id="PF04586">
    <property type="entry name" value="Peptidase_S78"/>
    <property type="match status" value="1"/>
</dbReference>
<keyword evidence="1" id="KW-1188">Viral release from host cell</keyword>
<organism evidence="5 6">
    <name type="scientific">Rhizobium leucaenae</name>
    <dbReference type="NCBI Taxonomy" id="29450"/>
    <lineage>
        <taxon>Bacteria</taxon>
        <taxon>Pseudomonadati</taxon>
        <taxon>Pseudomonadota</taxon>
        <taxon>Alphaproteobacteria</taxon>
        <taxon>Hyphomicrobiales</taxon>
        <taxon>Rhizobiaceae</taxon>
        <taxon>Rhizobium/Agrobacterium group</taxon>
        <taxon>Rhizobium</taxon>
    </lineage>
</organism>
<dbReference type="EMBL" id="JACIIG010000036">
    <property type="protein sequence ID" value="MBB4571740.1"/>
    <property type="molecule type" value="Genomic_DNA"/>
</dbReference>
<evidence type="ECO:0000256" key="2">
    <source>
        <dbReference type="ARBA" id="ARBA00022670"/>
    </source>
</evidence>
<keyword evidence="3" id="KW-0378">Hydrolase</keyword>
<dbReference type="NCBIfam" id="TIGR01543">
    <property type="entry name" value="proheadase_HK97"/>
    <property type="match status" value="1"/>
</dbReference>
<dbReference type="GO" id="GO:0008233">
    <property type="term" value="F:peptidase activity"/>
    <property type="evidence" value="ECO:0007669"/>
    <property type="project" value="UniProtKB-KW"/>
</dbReference>
<sequence>MDEGLSITGRRMVGYALRWHEPAFIRDGGRCFEERFVKNAFTRSIAAGRVNLCLDHDRNAVVAKQSDGTLSLVEDAHGLRIDALAADTDIGDVALNAVRGRSRAGLSVGFERPVSRWANTSDGRQRVVIDCDLIEVSIVRNPAYPSGEVHTGKMRIDAFEARWRAEA</sequence>
<reference evidence="5 6" key="1">
    <citation type="submission" date="2020-08" db="EMBL/GenBank/DDBJ databases">
        <title>Genomic Encyclopedia of Type Strains, Phase IV (KMG-V): Genome sequencing to study the core and pangenomes of soil and plant-associated prokaryotes.</title>
        <authorList>
            <person name="Whitman W."/>
        </authorList>
    </citation>
    <scope>NUCLEOTIDE SEQUENCE [LARGE SCALE GENOMIC DNA]</scope>
    <source>
        <strain evidence="5 6">SEMIA 492</strain>
    </source>
</reference>
<gene>
    <name evidence="5" type="ORF">GGE60_005906</name>
</gene>
<evidence type="ECO:0000313" key="6">
    <source>
        <dbReference type="Proteomes" id="UP000543836"/>
    </source>
</evidence>
<evidence type="ECO:0000313" key="5">
    <source>
        <dbReference type="EMBL" id="MBB4571740.1"/>
    </source>
</evidence>
<comment type="caution">
    <text evidence="5">The sequence shown here is derived from an EMBL/GenBank/DDBJ whole genome shotgun (WGS) entry which is preliminary data.</text>
</comment>
<keyword evidence="2 5" id="KW-0645">Protease</keyword>
<dbReference type="GO" id="GO:0006508">
    <property type="term" value="P:proteolysis"/>
    <property type="evidence" value="ECO:0007669"/>
    <property type="project" value="UniProtKB-KW"/>
</dbReference>
<evidence type="ECO:0000256" key="3">
    <source>
        <dbReference type="ARBA" id="ARBA00022801"/>
    </source>
</evidence>
<dbReference type="Proteomes" id="UP000543836">
    <property type="component" value="Unassembled WGS sequence"/>
</dbReference>
<dbReference type="InterPro" id="IPR006433">
    <property type="entry name" value="Prohead_protease"/>
</dbReference>
<keyword evidence="6" id="KW-1185">Reference proteome</keyword>
<name>A0A7W7EN73_9HYPH</name>
<dbReference type="AlphaFoldDB" id="A0A7W7EN73"/>
<dbReference type="GeneID" id="32525197"/>
<dbReference type="OrthoDB" id="64791at2"/>
<protein>
    <submittedName>
        <fullName evidence="5">HK97 family phage prohead protease</fullName>
    </submittedName>
</protein>
<evidence type="ECO:0000259" key="4">
    <source>
        <dbReference type="Pfam" id="PF04586"/>
    </source>
</evidence>